<keyword evidence="3" id="KW-1185">Reference proteome</keyword>
<name>A0A9D4UZ57_ADICA</name>
<dbReference type="InterPro" id="IPR036273">
    <property type="entry name" value="CRAL/TRIO_N_dom_sf"/>
</dbReference>
<proteinExistence type="predicted"/>
<dbReference type="AlphaFoldDB" id="A0A9D4UZ57"/>
<dbReference type="PANTHER" id="PTHR46277">
    <property type="entry name" value="OS03G0850700 PROTEIN"/>
    <property type="match status" value="1"/>
</dbReference>
<dbReference type="Gene3D" id="1.10.8.20">
    <property type="entry name" value="N-terminal domain of phosphatidylinositol transfer protein sec14p"/>
    <property type="match status" value="1"/>
</dbReference>
<gene>
    <name evidence="2" type="ORF">GOP47_0008699</name>
</gene>
<sequence>MTGSMELQQLEDDGVETKLAEMRTSLLAQGVSMQGIDDAMLLRFLRARQMHVIPATEMLAEHQTWRASFVPQGFISESQVESELAQGKLYLQGLSKKTRCPLLLLIARHHFFNKTDFEEFKRFAVYSLDKAVANAPAGVEKLIVIVDLEGLGYRNLDFKSLVSGLQLVQNHYPERLMMLYFVNAPSIFVAFWKMAAPFVDKVTRDKISFLDDIRTSLVLAEFEEPDVPKTQGAYHSIEAIAAKANMRIYDPSLHGKRYEAMNAPIKVSFDDNSLQGTRSALDFLRRMYLLVTYAY</sequence>
<evidence type="ECO:0000313" key="2">
    <source>
        <dbReference type="EMBL" id="KAI5076634.1"/>
    </source>
</evidence>
<dbReference type="PANTHER" id="PTHR46277:SF3">
    <property type="entry name" value="BINDING PROTEIN, PUTATIVE-RELATED"/>
    <property type="match status" value="1"/>
</dbReference>
<dbReference type="CDD" id="cd00170">
    <property type="entry name" value="SEC14"/>
    <property type="match status" value="1"/>
</dbReference>
<dbReference type="InterPro" id="IPR001251">
    <property type="entry name" value="CRAL-TRIO_dom"/>
</dbReference>
<dbReference type="InterPro" id="IPR011074">
    <property type="entry name" value="CRAL/TRIO_N_dom"/>
</dbReference>
<dbReference type="SUPFAM" id="SSF46938">
    <property type="entry name" value="CRAL/TRIO N-terminal domain"/>
    <property type="match status" value="1"/>
</dbReference>
<dbReference type="Proteomes" id="UP000886520">
    <property type="component" value="Chromosome 8"/>
</dbReference>
<dbReference type="Gene3D" id="3.40.525.10">
    <property type="entry name" value="CRAL-TRIO lipid binding domain"/>
    <property type="match status" value="1"/>
</dbReference>
<reference evidence="2" key="1">
    <citation type="submission" date="2021-01" db="EMBL/GenBank/DDBJ databases">
        <title>Adiantum capillus-veneris genome.</title>
        <authorList>
            <person name="Fang Y."/>
            <person name="Liao Q."/>
        </authorList>
    </citation>
    <scope>NUCLEOTIDE SEQUENCE</scope>
    <source>
        <strain evidence="2">H3</strain>
        <tissue evidence="2">Leaf</tissue>
    </source>
</reference>
<evidence type="ECO:0000259" key="1">
    <source>
        <dbReference type="PROSITE" id="PS50191"/>
    </source>
</evidence>
<accession>A0A9D4UZ57</accession>
<comment type="caution">
    <text evidence="2">The sequence shown here is derived from an EMBL/GenBank/DDBJ whole genome shotgun (WGS) entry which is preliminary data.</text>
</comment>
<dbReference type="SMART" id="SM01100">
    <property type="entry name" value="CRAL_TRIO_N"/>
    <property type="match status" value="1"/>
</dbReference>
<dbReference type="OrthoDB" id="75724at2759"/>
<dbReference type="PROSITE" id="PS50191">
    <property type="entry name" value="CRAL_TRIO"/>
    <property type="match status" value="1"/>
</dbReference>
<evidence type="ECO:0000313" key="3">
    <source>
        <dbReference type="Proteomes" id="UP000886520"/>
    </source>
</evidence>
<dbReference type="Pfam" id="PF00650">
    <property type="entry name" value="CRAL_TRIO"/>
    <property type="match status" value="1"/>
</dbReference>
<dbReference type="SMART" id="SM00516">
    <property type="entry name" value="SEC14"/>
    <property type="match status" value="1"/>
</dbReference>
<dbReference type="Pfam" id="PF03765">
    <property type="entry name" value="CRAL_TRIO_N"/>
    <property type="match status" value="1"/>
</dbReference>
<dbReference type="InterPro" id="IPR036865">
    <property type="entry name" value="CRAL-TRIO_dom_sf"/>
</dbReference>
<feature type="domain" description="CRAL-TRIO" evidence="1">
    <location>
        <begin position="77"/>
        <end position="239"/>
    </location>
</feature>
<protein>
    <recommendedName>
        <fullName evidence="1">CRAL-TRIO domain-containing protein</fullName>
    </recommendedName>
</protein>
<dbReference type="EMBL" id="JABFUD020000008">
    <property type="protein sequence ID" value="KAI5076634.1"/>
    <property type="molecule type" value="Genomic_DNA"/>
</dbReference>
<organism evidence="2 3">
    <name type="scientific">Adiantum capillus-veneris</name>
    <name type="common">Maidenhair fern</name>
    <dbReference type="NCBI Taxonomy" id="13818"/>
    <lineage>
        <taxon>Eukaryota</taxon>
        <taxon>Viridiplantae</taxon>
        <taxon>Streptophyta</taxon>
        <taxon>Embryophyta</taxon>
        <taxon>Tracheophyta</taxon>
        <taxon>Polypodiopsida</taxon>
        <taxon>Polypodiidae</taxon>
        <taxon>Polypodiales</taxon>
        <taxon>Pteridineae</taxon>
        <taxon>Pteridaceae</taxon>
        <taxon>Vittarioideae</taxon>
        <taxon>Adiantum</taxon>
    </lineage>
</organism>
<dbReference type="SUPFAM" id="SSF52087">
    <property type="entry name" value="CRAL/TRIO domain"/>
    <property type="match status" value="1"/>
</dbReference>